<protein>
    <recommendedName>
        <fullName evidence="2">Toxin YqcG C-terminal domain-containing protein</fullName>
    </recommendedName>
</protein>
<comment type="caution">
    <text evidence="3">The sequence shown here is derived from an EMBL/GenBank/DDBJ whole genome shotgun (WGS) entry which is preliminary data.</text>
</comment>
<sequence length="114" mass="13117">MHILVHNAGDAYSRPSGFRKGVRDKAWEEVEKASPDGIVHDPKTGRPMSKDEPWDMGHKPGYEFRKHRASARERGITRKQFLDEHNNPSHYRPELPSSNRSHVCEDLTDLYLGP</sequence>
<dbReference type="AlphaFoldDB" id="A0A413T1R6"/>
<dbReference type="EMBL" id="QSFV01000046">
    <property type="protein sequence ID" value="RHA76908.1"/>
    <property type="molecule type" value="Genomic_DNA"/>
</dbReference>
<feature type="domain" description="Toxin YqcG C-terminal" evidence="2">
    <location>
        <begin position="36"/>
        <end position="104"/>
    </location>
</feature>
<reference evidence="3 4" key="1">
    <citation type="submission" date="2018-08" db="EMBL/GenBank/DDBJ databases">
        <title>A genome reference for cultivated species of the human gut microbiota.</title>
        <authorList>
            <person name="Zou Y."/>
            <person name="Xue W."/>
            <person name="Luo G."/>
        </authorList>
    </citation>
    <scope>NUCLEOTIDE SEQUENCE [LARGE SCALE GENOMIC DNA]</scope>
    <source>
        <strain evidence="3 4">AM42-30</strain>
    </source>
</reference>
<accession>A0A413T1R6</accession>
<gene>
    <name evidence="3" type="ORF">DW918_10185</name>
</gene>
<dbReference type="InterPro" id="IPR026835">
    <property type="entry name" value="YqcG_C"/>
</dbReference>
<dbReference type="Pfam" id="PF14410">
    <property type="entry name" value="GH-E"/>
    <property type="match status" value="1"/>
</dbReference>
<evidence type="ECO:0000256" key="1">
    <source>
        <dbReference type="SAM" id="MobiDB-lite"/>
    </source>
</evidence>
<proteinExistence type="predicted"/>
<feature type="region of interest" description="Disordered" evidence="1">
    <location>
        <begin position="1"/>
        <end position="100"/>
    </location>
</feature>
<evidence type="ECO:0000259" key="2">
    <source>
        <dbReference type="Pfam" id="PF14410"/>
    </source>
</evidence>
<organism evidence="3 4">
    <name type="scientific">Eubacterium ventriosum</name>
    <dbReference type="NCBI Taxonomy" id="39496"/>
    <lineage>
        <taxon>Bacteria</taxon>
        <taxon>Bacillati</taxon>
        <taxon>Bacillota</taxon>
        <taxon>Clostridia</taxon>
        <taxon>Eubacteriales</taxon>
        <taxon>Eubacteriaceae</taxon>
        <taxon>Eubacterium</taxon>
    </lineage>
</organism>
<dbReference type="Proteomes" id="UP000285740">
    <property type="component" value="Unassembled WGS sequence"/>
</dbReference>
<evidence type="ECO:0000313" key="3">
    <source>
        <dbReference type="EMBL" id="RHA76908.1"/>
    </source>
</evidence>
<evidence type="ECO:0000313" key="4">
    <source>
        <dbReference type="Proteomes" id="UP000285740"/>
    </source>
</evidence>
<name>A0A413T1R6_9FIRM</name>
<feature type="compositionally biased region" description="Basic and acidic residues" evidence="1">
    <location>
        <begin position="21"/>
        <end position="93"/>
    </location>
</feature>